<dbReference type="EMBL" id="LAZR01001768">
    <property type="protein sequence ID" value="KKN39362.1"/>
    <property type="molecule type" value="Genomic_DNA"/>
</dbReference>
<organism evidence="3">
    <name type="scientific">marine sediment metagenome</name>
    <dbReference type="NCBI Taxonomy" id="412755"/>
    <lineage>
        <taxon>unclassified sequences</taxon>
        <taxon>metagenomes</taxon>
        <taxon>ecological metagenomes</taxon>
    </lineage>
</organism>
<dbReference type="AlphaFoldDB" id="A0A0F9QQY5"/>
<dbReference type="Gene3D" id="3.40.50.300">
    <property type="entry name" value="P-loop containing nucleotide triphosphate hydrolases"/>
    <property type="match status" value="1"/>
</dbReference>
<evidence type="ECO:0000256" key="1">
    <source>
        <dbReference type="ARBA" id="ARBA00007448"/>
    </source>
</evidence>
<dbReference type="InterPro" id="IPR027417">
    <property type="entry name" value="P-loop_NTPase"/>
</dbReference>
<dbReference type="InterPro" id="IPR050747">
    <property type="entry name" value="Mitochondrial_chaperone_BCS1"/>
</dbReference>
<sequence length="346" mass="39620">MVQMNLNLVAIATLISGTILGYTSKVWRWVFWSVRIPLDVMQILIQENTNKKGRDIKFSEDKVDILNPTQDSGMLMNLSWIISYNISQGNKESSSFSFFGGDSVEFTYSLSSLRIYRKKILKIIDDSMLERSVGRTNRIFIVNSSSVYYVGEINESYLDIPKVIEDKLDHQRKTRLNIFLHGPIGTGKTTLARAVAQKLGMPIYILAISAWWDITDFVKALQRIPDDSVILFDDLDLILEQLLRVSIDKNSTPIPLKFSTASIMAFLDGIFMKEKRWIVIMCTNRPEQVRKLLRLRPGRVHIDFECNKVHVTDYIEAAQEADKIIEGFREEKKAEKAEAEPTVEAS</sequence>
<comment type="caution">
    <text evidence="3">The sequence shown here is derived from an EMBL/GenBank/DDBJ whole genome shotgun (WGS) entry which is preliminary data.</text>
</comment>
<name>A0A0F9QQY5_9ZZZZ</name>
<proteinExistence type="inferred from homology"/>
<dbReference type="GO" id="GO:0005524">
    <property type="term" value="F:ATP binding"/>
    <property type="evidence" value="ECO:0007669"/>
    <property type="project" value="InterPro"/>
</dbReference>
<evidence type="ECO:0000313" key="3">
    <source>
        <dbReference type="EMBL" id="KKN39362.1"/>
    </source>
</evidence>
<dbReference type="PANTHER" id="PTHR23070">
    <property type="entry name" value="BCS1 AAA-TYPE ATPASE"/>
    <property type="match status" value="1"/>
</dbReference>
<protein>
    <recommendedName>
        <fullName evidence="2">AAA+ ATPase domain-containing protein</fullName>
    </recommendedName>
</protein>
<comment type="similarity">
    <text evidence="1">Belongs to the AAA ATPase family. BCS1 subfamily.</text>
</comment>
<dbReference type="GO" id="GO:0016887">
    <property type="term" value="F:ATP hydrolysis activity"/>
    <property type="evidence" value="ECO:0007669"/>
    <property type="project" value="InterPro"/>
</dbReference>
<evidence type="ECO:0000259" key="2">
    <source>
        <dbReference type="SMART" id="SM00382"/>
    </source>
</evidence>
<dbReference type="SUPFAM" id="SSF52540">
    <property type="entry name" value="P-loop containing nucleoside triphosphate hydrolases"/>
    <property type="match status" value="1"/>
</dbReference>
<reference evidence="3" key="1">
    <citation type="journal article" date="2015" name="Nature">
        <title>Complex archaea that bridge the gap between prokaryotes and eukaryotes.</title>
        <authorList>
            <person name="Spang A."/>
            <person name="Saw J.H."/>
            <person name="Jorgensen S.L."/>
            <person name="Zaremba-Niedzwiedzka K."/>
            <person name="Martijn J."/>
            <person name="Lind A.E."/>
            <person name="van Eijk R."/>
            <person name="Schleper C."/>
            <person name="Guy L."/>
            <person name="Ettema T.J."/>
        </authorList>
    </citation>
    <scope>NUCLEOTIDE SEQUENCE</scope>
</reference>
<dbReference type="Pfam" id="PF00004">
    <property type="entry name" value="AAA"/>
    <property type="match status" value="1"/>
</dbReference>
<dbReference type="SMART" id="SM00382">
    <property type="entry name" value="AAA"/>
    <property type="match status" value="1"/>
</dbReference>
<dbReference type="InterPro" id="IPR003593">
    <property type="entry name" value="AAA+_ATPase"/>
</dbReference>
<gene>
    <name evidence="3" type="ORF">LCGC14_0743960</name>
</gene>
<feature type="domain" description="AAA+ ATPase" evidence="2">
    <location>
        <begin position="174"/>
        <end position="309"/>
    </location>
</feature>
<accession>A0A0F9QQY5</accession>
<dbReference type="InterPro" id="IPR003959">
    <property type="entry name" value="ATPase_AAA_core"/>
</dbReference>